<keyword evidence="1" id="KW-0560">Oxidoreductase</keyword>
<organism evidence="1 2">
    <name type="scientific">Mycolicibacterium gilvum</name>
    <dbReference type="NCBI Taxonomy" id="1804"/>
    <lineage>
        <taxon>Bacteria</taxon>
        <taxon>Bacillati</taxon>
        <taxon>Actinomycetota</taxon>
        <taxon>Actinomycetes</taxon>
        <taxon>Mycobacteriales</taxon>
        <taxon>Mycobacteriaceae</taxon>
        <taxon>Mycolicibacterium</taxon>
    </lineage>
</organism>
<dbReference type="InterPro" id="IPR029068">
    <property type="entry name" value="Glyas_Bleomycin-R_OHBP_Dase"/>
</dbReference>
<dbReference type="GO" id="GO:0051213">
    <property type="term" value="F:dioxygenase activity"/>
    <property type="evidence" value="ECO:0007669"/>
    <property type="project" value="UniProtKB-KW"/>
</dbReference>
<gene>
    <name evidence="1" type="ORF">NCTC10742_03934</name>
</gene>
<dbReference type="SUPFAM" id="SSF54593">
    <property type="entry name" value="Glyoxalase/Bleomycin resistance protein/Dihydroxybiphenyl dioxygenase"/>
    <property type="match status" value="1"/>
</dbReference>
<dbReference type="AlphaFoldDB" id="A0A378SPH3"/>
<accession>A0A378SPH3</accession>
<keyword evidence="1" id="KW-0223">Dioxygenase</keyword>
<evidence type="ECO:0000313" key="1">
    <source>
        <dbReference type="EMBL" id="STZ44692.1"/>
    </source>
</evidence>
<protein>
    <submittedName>
        <fullName evidence="1">Glyoxalase/bleomycin resistance protein/dioxygenase</fullName>
    </submittedName>
</protein>
<dbReference type="Proteomes" id="UP000254291">
    <property type="component" value="Unassembled WGS sequence"/>
</dbReference>
<sequence length="197" mass="21670">MAFSSRENNTAERRRSRRGPCYRARVTLPGPIRQIGYVVTDLDSALEEWVALGVGPWFVIRGIPQRVTYRGHPCEITLSLALANSGDLQVELIHQDDDTPSIFTEFLTAHGPGFHQFAYWSADFDQAMRAVAEAGWPVVWSGGEDLGTRFAYVEPPGGPAAIIEIMELTDTTQGMATFVRDAAANWDGADAIRELSA</sequence>
<proteinExistence type="predicted"/>
<dbReference type="EMBL" id="UGQM01000001">
    <property type="protein sequence ID" value="STZ44692.1"/>
    <property type="molecule type" value="Genomic_DNA"/>
</dbReference>
<name>A0A378SPH3_9MYCO</name>
<evidence type="ECO:0000313" key="2">
    <source>
        <dbReference type="Proteomes" id="UP000254291"/>
    </source>
</evidence>
<dbReference type="Gene3D" id="3.10.180.10">
    <property type="entry name" value="2,3-Dihydroxybiphenyl 1,2-Dioxygenase, domain 1"/>
    <property type="match status" value="1"/>
</dbReference>
<dbReference type="Pfam" id="PF13669">
    <property type="entry name" value="Glyoxalase_4"/>
    <property type="match status" value="1"/>
</dbReference>
<reference evidence="1 2" key="1">
    <citation type="submission" date="2018-06" db="EMBL/GenBank/DDBJ databases">
        <authorList>
            <consortium name="Pathogen Informatics"/>
            <person name="Doyle S."/>
        </authorList>
    </citation>
    <scope>NUCLEOTIDE SEQUENCE [LARGE SCALE GENOMIC DNA]</scope>
    <source>
        <strain evidence="1 2">NCTC10742</strain>
    </source>
</reference>